<dbReference type="Gene3D" id="3.40.50.10710">
    <property type="entry name" value="Metallo-hydrolase/oxidoreductase"/>
    <property type="match status" value="1"/>
</dbReference>
<keyword evidence="1 9" id="KW-0963">Cytoplasm</keyword>
<evidence type="ECO:0000256" key="6">
    <source>
        <dbReference type="ARBA" id="ARBA00022833"/>
    </source>
</evidence>
<dbReference type="Gene3D" id="3.10.20.580">
    <property type="match status" value="1"/>
</dbReference>
<feature type="binding site" evidence="12">
    <location>
        <position position="472"/>
    </location>
    <ligand>
        <name>Ca(2+)</name>
        <dbReference type="ChEBI" id="CHEBI:29108"/>
    </ligand>
</feature>
<dbReference type="EMBL" id="PFMC01000024">
    <property type="protein sequence ID" value="PIY95226.1"/>
    <property type="molecule type" value="Genomic_DNA"/>
</dbReference>
<feature type="binding site" evidence="12">
    <location>
        <position position="191"/>
    </location>
    <ligand>
        <name>Zn(2+)</name>
        <dbReference type="ChEBI" id="CHEBI:29105"/>
        <label>1</label>
        <note>catalytic</note>
    </ligand>
</feature>
<evidence type="ECO:0000256" key="3">
    <source>
        <dbReference type="ARBA" id="ARBA00022723"/>
    </source>
</evidence>
<feature type="active site" description="Proton acceptor" evidence="10">
    <location>
        <position position="396"/>
    </location>
</feature>
<evidence type="ECO:0000256" key="4">
    <source>
        <dbReference type="ARBA" id="ARBA00022759"/>
    </source>
</evidence>
<comment type="similarity">
    <text evidence="9">Belongs to the metallo-beta-lactamase superfamily. RNA-metabolizing metallo-beta-lactamase-like family. Bacterial RNase J subfamily.</text>
</comment>
<keyword evidence="12" id="KW-0106">Calcium</keyword>
<dbReference type="InterPro" id="IPR030854">
    <property type="entry name" value="RNase_J_bac"/>
</dbReference>
<keyword evidence="7 9" id="KW-0269">Exonuclease</keyword>
<evidence type="ECO:0000256" key="5">
    <source>
        <dbReference type="ARBA" id="ARBA00022801"/>
    </source>
</evidence>
<dbReference type="InterPro" id="IPR042173">
    <property type="entry name" value="RNase_J_2"/>
</dbReference>
<dbReference type="GO" id="GO:0004521">
    <property type="term" value="F:RNA endonuclease activity"/>
    <property type="evidence" value="ECO:0007669"/>
    <property type="project" value="UniProtKB-UniRule"/>
</dbReference>
<evidence type="ECO:0000256" key="10">
    <source>
        <dbReference type="PIRSR" id="PIRSR004803-1"/>
    </source>
</evidence>
<feature type="active site" description="Proton donor" evidence="10">
    <location>
        <position position="223"/>
    </location>
</feature>
<comment type="cofactor">
    <cofactor evidence="12">
        <name>Zn(2+)</name>
        <dbReference type="ChEBI" id="CHEBI:29105"/>
    </cofactor>
    <text evidence="12">Binds 2 Zn(2+) ions per subunit. It is not clear if Zn(2+) or Mg(2+) is physiologically important.</text>
</comment>
<dbReference type="InterPro" id="IPR004613">
    <property type="entry name" value="RNase_J"/>
</dbReference>
<evidence type="ECO:0000313" key="16">
    <source>
        <dbReference type="Proteomes" id="UP000228689"/>
    </source>
</evidence>
<dbReference type="GO" id="GO:0005737">
    <property type="term" value="C:cytoplasm"/>
    <property type="evidence" value="ECO:0007669"/>
    <property type="project" value="UniProtKB-SubCell"/>
</dbReference>
<organism evidence="15 16">
    <name type="scientific">Candidatus Komeilibacteria bacterium CG_4_10_14_0_8_um_filter_37_78</name>
    <dbReference type="NCBI Taxonomy" id="1974471"/>
    <lineage>
        <taxon>Bacteria</taxon>
        <taxon>Candidatus Komeiliibacteriota</taxon>
    </lineage>
</organism>
<evidence type="ECO:0000256" key="7">
    <source>
        <dbReference type="ARBA" id="ARBA00022839"/>
    </source>
</evidence>
<dbReference type="InterPro" id="IPR001279">
    <property type="entry name" value="Metallo-B-lactamas"/>
</dbReference>
<feature type="binding site" evidence="12">
    <location>
        <position position="77"/>
    </location>
    <ligand>
        <name>Ca(2+)</name>
        <dbReference type="ChEBI" id="CHEBI:29108"/>
    </ligand>
</feature>
<dbReference type="Pfam" id="PF22505">
    <property type="entry name" value="RNase_J_b_CASP"/>
    <property type="match status" value="1"/>
</dbReference>
<comment type="subcellular location">
    <subcellularLocation>
        <location evidence="9">Cytoplasm</location>
    </subcellularLocation>
</comment>
<dbReference type="Proteomes" id="UP000228689">
    <property type="component" value="Unassembled WGS sequence"/>
</dbReference>
<accession>A0A2M7RFU8</accession>
<dbReference type="SMART" id="SM00849">
    <property type="entry name" value="Lactamase_B"/>
    <property type="match status" value="1"/>
</dbReference>
<evidence type="ECO:0000259" key="14">
    <source>
        <dbReference type="SMART" id="SM00849"/>
    </source>
</evidence>
<protein>
    <recommendedName>
        <fullName evidence="9">Ribonuclease J</fullName>
        <shortName evidence="9">RNase J</shortName>
        <ecNumber evidence="9">3.1.-.-</ecNumber>
    </recommendedName>
</protein>
<dbReference type="EC" id="3.1.-.-" evidence="9"/>
<feature type="domain" description="Metallo-beta-lactamase" evidence="14">
    <location>
        <begin position="47"/>
        <end position="232"/>
    </location>
</feature>
<sequence length="584" mass="64991">MNNDNRHRSTARVRNYSKKTKPMSKTTGSFGANKLKITVLGGNEEVGRNMSILEYGDDIIIVDMGLQFPEEDMPGIDYIIPNTEYLKGKEGKIRGVIITHAHYDHIGAIPHLSDKLGNPTFYSSDLSIKIIEKRQLDFSEASKLKTHAVTTDEKLKLGVFDISFFGVSHNIPTSMGLIIETPLGIIVHTGDFKLDLNSSGDTPTEIGKIAKLADKKVLALMSDSTNAPQAGHQLSEFEIQRNLDEILNTSTGRMIIGTFASLLGRIQQIIWAAENQNKKVVIEGYSMKSNVEIAQNLGYLKIKKGTMITANQMKDYPDNKIIILCTGAQGEDNAVLMRIANKEHKTIKLTKGDTVVFSSSVIPGNERSVQKLKDSLYRQDANVIHYQMVDIHAGGHAKSEDLKLLINLIRPQYFIPIEGNHSFLRIHGKLAEEAGVDPKKIFIADNGQVIEFTKTGGRLTTTKIPSDYVFVDGLGVGDISHVVLRDRQVMAADGMLVVIATVDSKNGKLLHSPDIISRGFIYMKENKKLVEQTRSKVKAVLTENDSKQPANDMYLKDKIRNELGQFLWQKTKRRPMILPVIIEV</sequence>
<evidence type="ECO:0000313" key="15">
    <source>
        <dbReference type="EMBL" id="PIY95226.1"/>
    </source>
</evidence>
<dbReference type="InterPro" id="IPR036866">
    <property type="entry name" value="RibonucZ/Hydroxyglut_hydro"/>
</dbReference>
<dbReference type="CDD" id="cd07714">
    <property type="entry name" value="RNaseJ_MBL-fold"/>
    <property type="match status" value="1"/>
</dbReference>
<dbReference type="GO" id="GO:0004534">
    <property type="term" value="F:5'-3' RNA exonuclease activity"/>
    <property type="evidence" value="ECO:0007669"/>
    <property type="project" value="UniProtKB-UniRule"/>
</dbReference>
<feature type="binding site" evidence="12">
    <location>
        <position position="102"/>
    </location>
    <ligand>
        <name>Zn(2+)</name>
        <dbReference type="ChEBI" id="CHEBI:29105"/>
        <label>1</label>
        <note>catalytic</note>
    </ligand>
</feature>
<dbReference type="NCBIfam" id="TIGR00649">
    <property type="entry name" value="MG423"/>
    <property type="match status" value="1"/>
</dbReference>
<comment type="function">
    <text evidence="9">An RNase that has 5'-3' exonuclease and possibly endonuclease activity. Involved in maturation of rRNA and in some organisms also mRNA maturation and/or decay.</text>
</comment>
<dbReference type="PANTHER" id="PTHR43694:SF1">
    <property type="entry name" value="RIBONUCLEASE J"/>
    <property type="match status" value="1"/>
</dbReference>
<feature type="binding site" evidence="12">
    <location>
        <position position="169"/>
    </location>
    <ligand>
        <name>Zn(2+)</name>
        <dbReference type="ChEBI" id="CHEBI:29105"/>
        <label>1</label>
        <note>catalytic</note>
    </ligand>
</feature>
<keyword evidence="9" id="KW-0698">rRNA processing</keyword>
<keyword evidence="4 9" id="KW-0255">Endonuclease</keyword>
<comment type="cofactor">
    <cofactor evidence="12">
        <name>Ca(2+)</name>
        <dbReference type="ChEBI" id="CHEBI:29108"/>
    </cofactor>
    <text evidence="12">Binds 1 Ca(2+) cation per subunit. Seen in 1 crystal structure, it is not clear if it is physiologically important.</text>
</comment>
<dbReference type="Pfam" id="PF07521">
    <property type="entry name" value="RMMBL"/>
    <property type="match status" value="1"/>
</dbReference>
<feature type="binding site" evidence="12">
    <location>
        <position position="104"/>
    </location>
    <ligand>
        <name>Zn(2+)</name>
        <dbReference type="ChEBI" id="CHEBI:29105"/>
        <label>1</label>
        <note>catalytic</note>
    </ligand>
</feature>
<keyword evidence="5 9" id="KW-0378">Hydrolase</keyword>
<feature type="region of interest" description="Disordered" evidence="13">
    <location>
        <begin position="1"/>
        <end position="27"/>
    </location>
</feature>
<proteinExistence type="inferred from homology"/>
<evidence type="ECO:0000256" key="11">
    <source>
        <dbReference type="PIRSR" id="PIRSR004803-2"/>
    </source>
</evidence>
<dbReference type="InterPro" id="IPR041636">
    <property type="entry name" value="RNase_J_C"/>
</dbReference>
<evidence type="ECO:0000256" key="1">
    <source>
        <dbReference type="ARBA" id="ARBA00022490"/>
    </source>
</evidence>
<dbReference type="GO" id="GO:0006364">
    <property type="term" value="P:rRNA processing"/>
    <property type="evidence" value="ECO:0007669"/>
    <property type="project" value="UniProtKB-UniRule"/>
</dbReference>
<gene>
    <name evidence="9" type="primary">rnj</name>
    <name evidence="15" type="ORF">COY67_01040</name>
</gene>
<comment type="subunit">
    <text evidence="9">Homodimer, may be a subunit of the RNA degradosome.</text>
</comment>
<evidence type="ECO:0000256" key="2">
    <source>
        <dbReference type="ARBA" id="ARBA00022722"/>
    </source>
</evidence>
<reference evidence="16" key="1">
    <citation type="submission" date="2017-09" db="EMBL/GenBank/DDBJ databases">
        <title>Depth-based differentiation of microbial function through sediment-hosted aquifers and enrichment of novel symbionts in the deep terrestrial subsurface.</title>
        <authorList>
            <person name="Probst A.J."/>
            <person name="Ladd B."/>
            <person name="Jarett J.K."/>
            <person name="Geller-Mcgrath D.E."/>
            <person name="Sieber C.M.K."/>
            <person name="Emerson J.B."/>
            <person name="Anantharaman K."/>
            <person name="Thomas B.C."/>
            <person name="Malmstrom R."/>
            <person name="Stieglmeier M."/>
            <person name="Klingl A."/>
            <person name="Woyke T."/>
            <person name="Ryan C.M."/>
            <person name="Banfield J.F."/>
        </authorList>
    </citation>
    <scope>NUCLEOTIDE SEQUENCE [LARGE SCALE GENOMIC DNA]</scope>
</reference>
<dbReference type="GO" id="GO:0003723">
    <property type="term" value="F:RNA binding"/>
    <property type="evidence" value="ECO:0007669"/>
    <property type="project" value="UniProtKB-UniRule"/>
</dbReference>
<feature type="binding site" evidence="11">
    <location>
        <begin position="392"/>
        <end position="396"/>
    </location>
    <ligand>
        <name>substrate</name>
    </ligand>
</feature>
<feature type="binding site" evidence="12">
    <location>
        <position position="105"/>
    </location>
    <ligand>
        <name>Zn(2+)</name>
        <dbReference type="ChEBI" id="CHEBI:29105"/>
        <label>1</label>
        <note>catalytic</note>
    </ligand>
</feature>
<feature type="binding site" evidence="12">
    <location>
        <position position="100"/>
    </location>
    <ligand>
        <name>Zn(2+)</name>
        <dbReference type="ChEBI" id="CHEBI:29105"/>
        <label>1</label>
        <note>catalytic</note>
    </ligand>
</feature>
<dbReference type="AlphaFoldDB" id="A0A2M7RFU8"/>
<dbReference type="SUPFAM" id="SSF56281">
    <property type="entry name" value="Metallo-hydrolase/oxidoreductase"/>
    <property type="match status" value="1"/>
</dbReference>
<dbReference type="Gene3D" id="3.60.15.10">
    <property type="entry name" value="Ribonuclease Z/Hydroxyacylglutathione hydrolase-like"/>
    <property type="match status" value="1"/>
</dbReference>
<feature type="binding site" evidence="12">
    <location>
        <position position="75"/>
    </location>
    <ligand>
        <name>Ca(2+)</name>
        <dbReference type="ChEBI" id="CHEBI:29108"/>
    </ligand>
</feature>
<dbReference type="Pfam" id="PF17770">
    <property type="entry name" value="RNase_J_C"/>
    <property type="match status" value="1"/>
</dbReference>
<keyword evidence="8 9" id="KW-0694">RNA-binding</keyword>
<dbReference type="InterPro" id="IPR011108">
    <property type="entry name" value="RMMBL"/>
</dbReference>
<dbReference type="InterPro" id="IPR055132">
    <property type="entry name" value="RNase_J_b_CASP"/>
</dbReference>
<dbReference type="PIRSF" id="PIRSF004803">
    <property type="entry name" value="RnjA"/>
    <property type="match status" value="1"/>
</dbReference>
<comment type="caution">
    <text evidence="9">Lacks conserved residue(s) required for the propagation of feature annotation.</text>
</comment>
<keyword evidence="3 12" id="KW-0479">Metal-binding</keyword>
<keyword evidence="2 9" id="KW-0540">Nuclease</keyword>
<evidence type="ECO:0000256" key="9">
    <source>
        <dbReference type="HAMAP-Rule" id="MF_01491"/>
    </source>
</evidence>
<evidence type="ECO:0000256" key="12">
    <source>
        <dbReference type="PIRSR" id="PIRSR004803-3"/>
    </source>
</evidence>
<dbReference type="Pfam" id="PF00753">
    <property type="entry name" value="Lactamase_B"/>
    <property type="match status" value="1"/>
</dbReference>
<keyword evidence="6 12" id="KW-0862">Zinc</keyword>
<dbReference type="HAMAP" id="MF_01491">
    <property type="entry name" value="RNase_J_bact"/>
    <property type="match status" value="1"/>
</dbReference>
<evidence type="ECO:0000256" key="13">
    <source>
        <dbReference type="SAM" id="MobiDB-lite"/>
    </source>
</evidence>
<evidence type="ECO:0000256" key="8">
    <source>
        <dbReference type="ARBA" id="ARBA00022884"/>
    </source>
</evidence>
<dbReference type="PANTHER" id="PTHR43694">
    <property type="entry name" value="RIBONUCLEASE J"/>
    <property type="match status" value="1"/>
</dbReference>
<comment type="caution">
    <text evidence="15">The sequence shown here is derived from an EMBL/GenBank/DDBJ whole genome shotgun (WGS) entry which is preliminary data.</text>
</comment>
<feature type="compositionally biased region" description="Basic residues" evidence="13">
    <location>
        <begin position="8"/>
        <end position="22"/>
    </location>
</feature>
<name>A0A2M7RFU8_9BACT</name>
<dbReference type="GO" id="GO:0008270">
    <property type="term" value="F:zinc ion binding"/>
    <property type="evidence" value="ECO:0007669"/>
    <property type="project" value="InterPro"/>
</dbReference>